<feature type="transmembrane region" description="Helical" evidence="1">
    <location>
        <begin position="175"/>
        <end position="196"/>
    </location>
</feature>
<feature type="transmembrane region" description="Helical" evidence="1">
    <location>
        <begin position="12"/>
        <end position="33"/>
    </location>
</feature>
<evidence type="ECO:0000313" key="2">
    <source>
        <dbReference type="EMBL" id="QXN89318.1"/>
    </source>
</evidence>
<keyword evidence="3" id="KW-1185">Reference proteome</keyword>
<name>A0ABX8RI64_NOCIO</name>
<sequence length="298" mass="32947">MTQPYRTFNPSALTTIAAIASQAAAVTAVLYYFGWAYSRAFFGHFGVDVHLLGYSTQDYVLRSLNGTFYPAAITLFVILTLLAARRLPELHALRSRRPRRTLRCWVAATGATGAALMMAVLLAMLAQISIGSTGVALPLLLIAGATLVGYASHIRRKYQALLRTRWQRRPRPGSTPAVQAQTLVLIALIAMGYLWAVGDSADRKGRAEAKRAEAAHFVDRSSVLVFSTERLAIEGSGATVGEIAGPDEKYRYVYSGLWLLARTPDRYFLIPQQWNSVRDRVFVLRDSDDLRIDIARNP</sequence>
<feature type="transmembrane region" description="Helical" evidence="1">
    <location>
        <begin position="105"/>
        <end position="130"/>
    </location>
</feature>
<keyword evidence="1" id="KW-1133">Transmembrane helix</keyword>
<gene>
    <name evidence="2" type="ORF">KV110_27785</name>
</gene>
<feature type="transmembrane region" description="Helical" evidence="1">
    <location>
        <begin position="136"/>
        <end position="154"/>
    </location>
</feature>
<dbReference type="EMBL" id="CP078145">
    <property type="protein sequence ID" value="QXN89318.1"/>
    <property type="molecule type" value="Genomic_DNA"/>
</dbReference>
<dbReference type="Proteomes" id="UP000694257">
    <property type="component" value="Chromosome"/>
</dbReference>
<proteinExistence type="predicted"/>
<keyword evidence="1" id="KW-0472">Membrane</keyword>
<evidence type="ECO:0000256" key="1">
    <source>
        <dbReference type="SAM" id="Phobius"/>
    </source>
</evidence>
<evidence type="ECO:0000313" key="3">
    <source>
        <dbReference type="Proteomes" id="UP000694257"/>
    </source>
</evidence>
<protein>
    <submittedName>
        <fullName evidence="2">Uncharacterized protein</fullName>
    </submittedName>
</protein>
<organism evidence="2 3">
    <name type="scientific">Nocardia iowensis</name>
    <dbReference type="NCBI Taxonomy" id="204891"/>
    <lineage>
        <taxon>Bacteria</taxon>
        <taxon>Bacillati</taxon>
        <taxon>Actinomycetota</taxon>
        <taxon>Actinomycetes</taxon>
        <taxon>Mycobacteriales</taxon>
        <taxon>Nocardiaceae</taxon>
        <taxon>Nocardia</taxon>
    </lineage>
</organism>
<accession>A0ABX8RI64</accession>
<keyword evidence="1" id="KW-0812">Transmembrane</keyword>
<reference evidence="2 3" key="1">
    <citation type="submission" date="2021-07" db="EMBL/GenBank/DDBJ databases">
        <title>Whole Genome Sequence of Nocardia Iowensis.</title>
        <authorList>
            <person name="Lamm A."/>
            <person name="Collins-Fairclough A.M."/>
            <person name="Bunk B."/>
            <person name="Sproer C."/>
        </authorList>
    </citation>
    <scope>NUCLEOTIDE SEQUENCE [LARGE SCALE GENOMIC DNA]</scope>
    <source>
        <strain evidence="2 3">NRRL 5646</strain>
    </source>
</reference>
<feature type="transmembrane region" description="Helical" evidence="1">
    <location>
        <begin position="67"/>
        <end position="84"/>
    </location>
</feature>
<dbReference type="RefSeq" id="WP_218470194.1">
    <property type="nucleotide sequence ID" value="NZ_BAABJN010000003.1"/>
</dbReference>